<organism evidence="8 9">
    <name type="scientific">Dactylosporangium fulvum</name>
    <dbReference type="NCBI Taxonomy" id="53359"/>
    <lineage>
        <taxon>Bacteria</taxon>
        <taxon>Bacillati</taxon>
        <taxon>Actinomycetota</taxon>
        <taxon>Actinomycetes</taxon>
        <taxon>Micromonosporales</taxon>
        <taxon>Micromonosporaceae</taxon>
        <taxon>Dactylosporangium</taxon>
    </lineage>
</organism>
<protein>
    <submittedName>
        <fullName evidence="8">APC family permease</fullName>
    </submittedName>
</protein>
<dbReference type="EMBL" id="CP073720">
    <property type="protein sequence ID" value="UWP85659.1"/>
    <property type="molecule type" value="Genomic_DNA"/>
</dbReference>
<feature type="transmembrane region" description="Helical" evidence="6">
    <location>
        <begin position="20"/>
        <end position="39"/>
    </location>
</feature>
<evidence type="ECO:0000256" key="6">
    <source>
        <dbReference type="SAM" id="Phobius"/>
    </source>
</evidence>
<name>A0ABY5W854_9ACTN</name>
<sequence>MASDANSTTDQGLRKNSLGLIECAVMSAAFMGPASVIFFSTSFNATFSGAAFPLSFLIAMIASLLIANTVAQFARKIASAGAFFSYTTAGLGATAGFLVGWMVVFAYAAFEPGAYGLFGSFISDVINDLAGVSIHWWIIALATGALVTTLSMLGVLESLRAGLLFLIFEACCILLIVGVIFANGASPNELSLEPFNPHNSPTGWSGIFLGAIWGMFGFIGFEGATTLGEETRMARKRIPLAVVGTVIVVGLFYVLTTYSESVAFGTDAAGVKNLTESANPWVTIADHYLGTPGKILVYIAGTTGILGVWIAIHNAVTRVMYGMGRSGVLPRALAYTHPKYRTPWVAIAVEEVIAVTLVLWIGLSDGPLSVYGYLGVLGTIGVMFVYGFLAIGVGRMYWRDYRSEFNAFLHVILPVSSLGLIGVMLWKNVTASTVHPYNLLPWIAAGYLLVGFGVAIYLNKRKPGVMTALAEEFSDHGSDDADAAHEAPHPSPRVAPGRAGDNLALPNEQTGADL</sequence>
<feature type="transmembrane region" description="Helical" evidence="6">
    <location>
        <begin position="83"/>
        <end position="110"/>
    </location>
</feature>
<dbReference type="PANTHER" id="PTHR42770:SF7">
    <property type="entry name" value="MEMBRANE PROTEIN"/>
    <property type="match status" value="1"/>
</dbReference>
<feature type="compositionally biased region" description="Basic and acidic residues" evidence="5">
    <location>
        <begin position="476"/>
        <end position="488"/>
    </location>
</feature>
<evidence type="ECO:0000256" key="5">
    <source>
        <dbReference type="SAM" id="MobiDB-lite"/>
    </source>
</evidence>
<comment type="subcellular location">
    <subcellularLocation>
        <location evidence="1">Membrane</location>
        <topology evidence="1">Multi-pass membrane protein</topology>
    </subcellularLocation>
</comment>
<evidence type="ECO:0000259" key="7">
    <source>
        <dbReference type="Pfam" id="PF00324"/>
    </source>
</evidence>
<dbReference type="PIRSF" id="PIRSF006060">
    <property type="entry name" value="AA_transporter"/>
    <property type="match status" value="1"/>
</dbReference>
<reference evidence="8" key="2">
    <citation type="submission" date="2022-09" db="EMBL/GenBank/DDBJ databases">
        <title>Biosynthetic gene clusters of Dactylosporangioum fulvum.</title>
        <authorList>
            <person name="Caradec T."/>
        </authorList>
    </citation>
    <scope>NUCLEOTIDE SEQUENCE</scope>
    <source>
        <strain evidence="8">NRRL B-16292</strain>
    </source>
</reference>
<feature type="transmembrane region" description="Helical" evidence="6">
    <location>
        <begin position="344"/>
        <end position="364"/>
    </location>
</feature>
<feature type="transmembrane region" description="Helical" evidence="6">
    <location>
        <begin position="134"/>
        <end position="156"/>
    </location>
</feature>
<dbReference type="InterPro" id="IPR004841">
    <property type="entry name" value="AA-permease/SLC12A_dom"/>
</dbReference>
<feature type="transmembrane region" description="Helical" evidence="6">
    <location>
        <begin position="202"/>
        <end position="225"/>
    </location>
</feature>
<feature type="transmembrane region" description="Helical" evidence="6">
    <location>
        <begin position="439"/>
        <end position="458"/>
    </location>
</feature>
<feature type="transmembrane region" description="Helical" evidence="6">
    <location>
        <begin position="295"/>
        <end position="316"/>
    </location>
</feature>
<feature type="domain" description="Amino acid permease/ SLC12A" evidence="7">
    <location>
        <begin position="37"/>
        <end position="394"/>
    </location>
</feature>
<evidence type="ECO:0000256" key="4">
    <source>
        <dbReference type="ARBA" id="ARBA00023136"/>
    </source>
</evidence>
<evidence type="ECO:0000256" key="3">
    <source>
        <dbReference type="ARBA" id="ARBA00022989"/>
    </source>
</evidence>
<proteinExistence type="predicted"/>
<evidence type="ECO:0000256" key="2">
    <source>
        <dbReference type="ARBA" id="ARBA00022692"/>
    </source>
</evidence>
<keyword evidence="3 6" id="KW-1133">Transmembrane helix</keyword>
<accession>A0ABY5W854</accession>
<dbReference type="Pfam" id="PF00324">
    <property type="entry name" value="AA_permease"/>
    <property type="match status" value="1"/>
</dbReference>
<evidence type="ECO:0000256" key="1">
    <source>
        <dbReference type="ARBA" id="ARBA00004141"/>
    </source>
</evidence>
<keyword evidence="2 6" id="KW-0812">Transmembrane</keyword>
<dbReference type="RefSeq" id="WP_259863830.1">
    <property type="nucleotide sequence ID" value="NZ_BAAAST010000012.1"/>
</dbReference>
<reference evidence="8" key="1">
    <citation type="submission" date="2021-04" db="EMBL/GenBank/DDBJ databases">
        <authorList>
            <person name="Hartkoorn R.C."/>
            <person name="Beaudoing E."/>
            <person name="Hot D."/>
        </authorList>
    </citation>
    <scope>NUCLEOTIDE SEQUENCE</scope>
    <source>
        <strain evidence="8">NRRL B-16292</strain>
    </source>
</reference>
<feature type="region of interest" description="Disordered" evidence="5">
    <location>
        <begin position="476"/>
        <end position="514"/>
    </location>
</feature>
<keyword evidence="9" id="KW-1185">Reference proteome</keyword>
<dbReference type="Gene3D" id="1.20.1740.10">
    <property type="entry name" value="Amino acid/polyamine transporter I"/>
    <property type="match status" value="1"/>
</dbReference>
<gene>
    <name evidence="8" type="ORF">Dfulv_16020</name>
</gene>
<feature type="transmembrane region" description="Helical" evidence="6">
    <location>
        <begin position="237"/>
        <end position="255"/>
    </location>
</feature>
<dbReference type="PANTHER" id="PTHR42770">
    <property type="entry name" value="AMINO ACID TRANSPORTER-RELATED"/>
    <property type="match status" value="1"/>
</dbReference>
<evidence type="ECO:0000313" key="8">
    <source>
        <dbReference type="EMBL" id="UWP85659.1"/>
    </source>
</evidence>
<feature type="transmembrane region" description="Helical" evidence="6">
    <location>
        <begin position="163"/>
        <end position="182"/>
    </location>
</feature>
<feature type="transmembrane region" description="Helical" evidence="6">
    <location>
        <begin position="405"/>
        <end position="427"/>
    </location>
</feature>
<feature type="transmembrane region" description="Helical" evidence="6">
    <location>
        <begin position="51"/>
        <end position="71"/>
    </location>
</feature>
<keyword evidence="4 6" id="KW-0472">Membrane</keyword>
<feature type="transmembrane region" description="Helical" evidence="6">
    <location>
        <begin position="370"/>
        <end position="393"/>
    </location>
</feature>
<evidence type="ECO:0000313" key="9">
    <source>
        <dbReference type="Proteomes" id="UP001059617"/>
    </source>
</evidence>
<dbReference type="InterPro" id="IPR050367">
    <property type="entry name" value="APC_superfamily"/>
</dbReference>
<dbReference type="Proteomes" id="UP001059617">
    <property type="component" value="Chromosome"/>
</dbReference>